<dbReference type="Gene3D" id="2.40.40.10">
    <property type="entry name" value="RlpA-like domain"/>
    <property type="match status" value="1"/>
</dbReference>
<dbReference type="CDD" id="cd22271">
    <property type="entry name" value="DPBB_EXP_N-like"/>
    <property type="match status" value="1"/>
</dbReference>
<reference evidence="3 4" key="1">
    <citation type="journal article" date="2024" name="Nat. Commun.">
        <title>Phylogenomics reveals the evolutionary origins of lichenization in chlorophyte algae.</title>
        <authorList>
            <person name="Puginier C."/>
            <person name="Libourel C."/>
            <person name="Otte J."/>
            <person name="Skaloud P."/>
            <person name="Haon M."/>
            <person name="Grisel S."/>
            <person name="Petersen M."/>
            <person name="Berrin J.G."/>
            <person name="Delaux P.M."/>
            <person name="Dal Grande F."/>
            <person name="Keller J."/>
        </authorList>
    </citation>
    <scope>NUCLEOTIDE SEQUENCE [LARGE SCALE GENOMIC DNA]</scope>
    <source>
        <strain evidence="3 4">SAG 2036</strain>
    </source>
</reference>
<gene>
    <name evidence="3" type="ORF">WJX73_003014</name>
</gene>
<protein>
    <recommendedName>
        <fullName evidence="2">Expansin-like EG45 domain-containing protein</fullName>
    </recommendedName>
</protein>
<name>A0AAW1NQL4_9CHLO</name>
<dbReference type="SMART" id="SM00837">
    <property type="entry name" value="DPBB_1"/>
    <property type="match status" value="1"/>
</dbReference>
<proteinExistence type="predicted"/>
<evidence type="ECO:0000313" key="3">
    <source>
        <dbReference type="EMBL" id="KAK9790755.1"/>
    </source>
</evidence>
<feature type="transmembrane region" description="Helical" evidence="1">
    <location>
        <begin position="216"/>
        <end position="238"/>
    </location>
</feature>
<dbReference type="PANTHER" id="PTHR31867">
    <property type="entry name" value="EXPANSIN-A15"/>
    <property type="match status" value="1"/>
</dbReference>
<feature type="domain" description="Expansin-like EG45" evidence="2">
    <location>
        <begin position="51"/>
        <end position="187"/>
    </location>
</feature>
<evidence type="ECO:0000259" key="2">
    <source>
        <dbReference type="PROSITE" id="PS50842"/>
    </source>
</evidence>
<dbReference type="InterPro" id="IPR007112">
    <property type="entry name" value="Expansin/allergen_DPBB_dom"/>
</dbReference>
<dbReference type="InterPro" id="IPR036908">
    <property type="entry name" value="RlpA-like_sf"/>
</dbReference>
<dbReference type="InterPro" id="IPR002963">
    <property type="entry name" value="Expansin"/>
</dbReference>
<dbReference type="InterPro" id="IPR009009">
    <property type="entry name" value="RlpA-like_DPBB"/>
</dbReference>
<organism evidence="3 4">
    <name type="scientific">Symbiochloris irregularis</name>
    <dbReference type="NCBI Taxonomy" id="706552"/>
    <lineage>
        <taxon>Eukaryota</taxon>
        <taxon>Viridiplantae</taxon>
        <taxon>Chlorophyta</taxon>
        <taxon>core chlorophytes</taxon>
        <taxon>Trebouxiophyceae</taxon>
        <taxon>Trebouxiales</taxon>
        <taxon>Trebouxiaceae</taxon>
        <taxon>Symbiochloris</taxon>
    </lineage>
</organism>
<comment type="caution">
    <text evidence="3">The sequence shown here is derived from an EMBL/GenBank/DDBJ whole genome shotgun (WGS) entry which is preliminary data.</text>
</comment>
<accession>A0AAW1NQL4</accession>
<dbReference type="GO" id="GO:0009664">
    <property type="term" value="P:plant-type cell wall organization"/>
    <property type="evidence" value="ECO:0007669"/>
    <property type="project" value="InterPro"/>
</dbReference>
<evidence type="ECO:0000256" key="1">
    <source>
        <dbReference type="SAM" id="Phobius"/>
    </source>
</evidence>
<dbReference type="Pfam" id="PF03330">
    <property type="entry name" value="DPBB_1"/>
    <property type="match status" value="1"/>
</dbReference>
<keyword evidence="1" id="KW-0812">Transmembrane</keyword>
<evidence type="ECO:0000313" key="4">
    <source>
        <dbReference type="Proteomes" id="UP001465755"/>
    </source>
</evidence>
<keyword evidence="1" id="KW-1133">Transmembrane helix</keyword>
<dbReference type="PROSITE" id="PS50842">
    <property type="entry name" value="EXPANSIN_EG45"/>
    <property type="match status" value="1"/>
</dbReference>
<dbReference type="SUPFAM" id="SSF50685">
    <property type="entry name" value="Barwin-like endoglucanases"/>
    <property type="match status" value="1"/>
</dbReference>
<keyword evidence="4" id="KW-1185">Reference proteome</keyword>
<sequence length="243" mass="26582">MYLGFNFETGFSDQGGKDGALADARGLTTNGQEALQGRATFYGHDDYTLNDGSCACHKRGGLYNPCSSQFCFDYIGEKQPNRGVGLVAAVNTPGIQNTDQCGACYEIRCVDGPTRGPDSTERPDSACVFNTTITVMITDSCPCNHKNPSNQKWCCGDMQHFDLSYSAFGSIARQEAGVIDVQYVRVPSARCQYDQRTGVNFDTCKAYYGVYTVSDMWWLLGVIGCSFAGSAVVCFMIIKALYW</sequence>
<dbReference type="EMBL" id="JALJOQ010000187">
    <property type="protein sequence ID" value="KAK9790755.1"/>
    <property type="molecule type" value="Genomic_DNA"/>
</dbReference>
<dbReference type="Proteomes" id="UP001465755">
    <property type="component" value="Unassembled WGS sequence"/>
</dbReference>
<keyword evidence="1" id="KW-0472">Membrane</keyword>
<dbReference type="AlphaFoldDB" id="A0AAW1NQL4"/>